<feature type="compositionally biased region" description="Acidic residues" evidence="6">
    <location>
        <begin position="854"/>
        <end position="864"/>
    </location>
</feature>
<evidence type="ECO:0000256" key="4">
    <source>
        <dbReference type="ARBA" id="ARBA00022691"/>
    </source>
</evidence>
<dbReference type="CDD" id="cd05162">
    <property type="entry name" value="PWWP"/>
    <property type="match status" value="1"/>
</dbReference>
<dbReference type="CDD" id="cd20404">
    <property type="entry name" value="Tudor_Agenet_AtEML-like"/>
    <property type="match status" value="1"/>
</dbReference>
<dbReference type="GO" id="GO:0003677">
    <property type="term" value="F:DNA binding"/>
    <property type="evidence" value="ECO:0007669"/>
    <property type="project" value="TreeGrafter"/>
</dbReference>
<reference evidence="8 9" key="1">
    <citation type="journal article" date="2024" name="Nat. Commun.">
        <title>Phylogenomics reveals the evolutionary origins of lichenization in chlorophyte algae.</title>
        <authorList>
            <person name="Puginier C."/>
            <person name="Libourel C."/>
            <person name="Otte J."/>
            <person name="Skaloud P."/>
            <person name="Haon M."/>
            <person name="Grisel S."/>
            <person name="Petersen M."/>
            <person name="Berrin J.G."/>
            <person name="Delaux P.M."/>
            <person name="Dal Grande F."/>
            <person name="Keller J."/>
        </authorList>
    </citation>
    <scope>NUCLEOTIDE SEQUENCE [LARGE SCALE GENOMIC DNA]</scope>
    <source>
        <strain evidence="8 9">SAG 2145</strain>
    </source>
</reference>
<dbReference type="SUPFAM" id="SSF53335">
    <property type="entry name" value="S-adenosyl-L-methionine-dependent methyltransferases"/>
    <property type="match status" value="1"/>
</dbReference>
<feature type="active site" evidence="5">
    <location>
        <position position="70"/>
    </location>
</feature>
<dbReference type="Pfam" id="PF00145">
    <property type="entry name" value="DNA_methylase"/>
    <property type="match status" value="1"/>
</dbReference>
<dbReference type="PANTHER" id="PTHR10629">
    <property type="entry name" value="CYTOSINE-SPECIFIC METHYLTRANSFERASE"/>
    <property type="match status" value="1"/>
</dbReference>
<name>A0AAW1RPR5_9CHLO</name>
<feature type="region of interest" description="Disordered" evidence="6">
    <location>
        <begin position="894"/>
        <end position="919"/>
    </location>
</feature>
<comment type="caution">
    <text evidence="8">The sequence shown here is derived from an EMBL/GenBank/DDBJ whole genome shotgun (WGS) entry which is preliminary data.</text>
</comment>
<keyword evidence="9" id="KW-1185">Reference proteome</keyword>
<dbReference type="EC" id="2.1.1.37" evidence="1"/>
<dbReference type="GO" id="GO:0044027">
    <property type="term" value="P:negative regulation of gene expression via chromosomal CpG island methylation"/>
    <property type="evidence" value="ECO:0007669"/>
    <property type="project" value="TreeGrafter"/>
</dbReference>
<proteinExistence type="inferred from homology"/>
<gene>
    <name evidence="8" type="ORF">WJX74_007899</name>
</gene>
<keyword evidence="4 5" id="KW-0949">S-adenosyl-L-methionine</keyword>
<protein>
    <recommendedName>
        <fullName evidence="1">DNA (cytosine-5-)-methyltransferase</fullName>
        <ecNumber evidence="1">2.1.1.37</ecNumber>
    </recommendedName>
</protein>
<dbReference type="PROSITE" id="PS50812">
    <property type="entry name" value="PWWP"/>
    <property type="match status" value="1"/>
</dbReference>
<dbReference type="SUPFAM" id="SSF63748">
    <property type="entry name" value="Tudor/PWWP/MBT"/>
    <property type="match status" value="1"/>
</dbReference>
<sequence>MRVASLFTGAGGLDLGLHQAGHEIILQCEIDPGAQQVLQRHFPGTLLVPDVRALAALPKGTELVAAGFPCIDVSHAGLRKGLNGQFSSQVHHVFRLLRQARQEGSGVPWVLLENVEALLDRAQGEAPVMDFVARSLEELGYMSWAQRIVHSGGFGIPSQRKRVFVVASLYGDARDVLLSQGSENCLGACKKLYEGQRCYLCHELGLDASDDAAHSYAMDLGNARTSAGIDMVPTMTTCNYRIGLLLADGQMGLLRIEDAERVQGLPEGWTEPCFPVHPNTVGGAKPPLPRDTDAPRRDACRWALIGNAVTVPVAKWLGERLMDPCSRKYYVGQKDCKLELEIDILAAPASTFHVGQGFPGPTQQETGYDSDALDDGILFDNLQPSSGSAEAAPSSSDHSTEDTFAGAPSASVPTPPVQDTAALQAQASSMAGSAARPGWEACGSWPRSAWYVRGIGRYGVRGMSEAPAILPMQPLGGFVKVVGRAIEERELTIYLQRLQEQGWDVRNTVRKALSCGAQLQDQVARVVRLESAASRASGLGTLVWGKDSSGAWWPGEALDPACLPPGRTLPPASLAGRSSQPEGSENGEAGAAVANINVIASARTASGAGTASAALAATDIKATSTKEMLVTFFGDKAWRWCLQRDLLPYIPTHLEQQQQVGRILASGSPTRQSLFQKAVKEAEACHLLKQKAVELGTGNSAIPAAAAAAAAANVQARCNRCESCLQPQANARRRCLANRAAAAAAAGHAGAQLAVLGQAAIGAAISLFWPLDQAWYGGKITGWDPLRHRHTVAYKDGDVEVVPLWAPGQLVRFESKPSTWAAEATKIAADEAIQKAVRDKQQQQQQQQQQSQEGQEEEAQEDESTPLFERQRIANIARNKERLALLGLQPDRAATAVPQVPRAPRTPGRRPARRNQQGGLTADAVVPETEALPAHDGRCREVCEGCKKAGSAEGRFICSRCPVSTAAAWLHADCLPVGLRAKRRRGLPFAWLCRTCSRPAVSPVPNHPSDARKRPLSQ</sequence>
<dbReference type="GO" id="GO:0032259">
    <property type="term" value="P:methylation"/>
    <property type="evidence" value="ECO:0007669"/>
    <property type="project" value="UniProtKB-KW"/>
</dbReference>
<dbReference type="PANTHER" id="PTHR10629:SF50">
    <property type="entry name" value="DNA (CYTOSINE-5)-METHYLTRANSFERASE CMT3"/>
    <property type="match status" value="1"/>
</dbReference>
<feature type="region of interest" description="Disordered" evidence="6">
    <location>
        <begin position="353"/>
        <end position="418"/>
    </location>
</feature>
<comment type="similarity">
    <text evidence="5">Belongs to the class I-like SAM-binding methyltransferase superfamily. C5-methyltransferase family.</text>
</comment>
<keyword evidence="3 5" id="KW-0808">Transferase</keyword>
<evidence type="ECO:0000256" key="6">
    <source>
        <dbReference type="SAM" id="MobiDB-lite"/>
    </source>
</evidence>
<feature type="domain" description="PWWP" evidence="7">
    <location>
        <begin position="539"/>
        <end position="652"/>
    </location>
</feature>
<dbReference type="Gene3D" id="3.40.50.150">
    <property type="entry name" value="Vaccinia Virus protein VP39"/>
    <property type="match status" value="1"/>
</dbReference>
<evidence type="ECO:0000313" key="9">
    <source>
        <dbReference type="Proteomes" id="UP001438707"/>
    </source>
</evidence>
<dbReference type="PRINTS" id="PR00105">
    <property type="entry name" value="C5METTRFRASE"/>
</dbReference>
<dbReference type="GO" id="GO:0005634">
    <property type="term" value="C:nucleus"/>
    <property type="evidence" value="ECO:0007669"/>
    <property type="project" value="TreeGrafter"/>
</dbReference>
<dbReference type="PROSITE" id="PS51679">
    <property type="entry name" value="SAM_MT_C5"/>
    <property type="match status" value="1"/>
</dbReference>
<dbReference type="GO" id="GO:0003886">
    <property type="term" value="F:DNA (cytosine-5-)-methyltransferase activity"/>
    <property type="evidence" value="ECO:0007669"/>
    <property type="project" value="UniProtKB-EC"/>
</dbReference>
<dbReference type="EMBL" id="JALJOS010000008">
    <property type="protein sequence ID" value="KAK9835784.1"/>
    <property type="molecule type" value="Genomic_DNA"/>
</dbReference>
<evidence type="ECO:0000256" key="2">
    <source>
        <dbReference type="ARBA" id="ARBA00022603"/>
    </source>
</evidence>
<dbReference type="InterPro" id="IPR000313">
    <property type="entry name" value="PWWP_dom"/>
</dbReference>
<evidence type="ECO:0000313" key="8">
    <source>
        <dbReference type="EMBL" id="KAK9835784.1"/>
    </source>
</evidence>
<dbReference type="Pfam" id="PF00855">
    <property type="entry name" value="PWWP"/>
    <property type="match status" value="1"/>
</dbReference>
<dbReference type="SMART" id="SM00333">
    <property type="entry name" value="TUDOR"/>
    <property type="match status" value="1"/>
</dbReference>
<organism evidence="8 9">
    <name type="scientific">Apatococcus lobatus</name>
    <dbReference type="NCBI Taxonomy" id="904363"/>
    <lineage>
        <taxon>Eukaryota</taxon>
        <taxon>Viridiplantae</taxon>
        <taxon>Chlorophyta</taxon>
        <taxon>core chlorophytes</taxon>
        <taxon>Trebouxiophyceae</taxon>
        <taxon>Chlorellales</taxon>
        <taxon>Chlorellaceae</taxon>
        <taxon>Apatococcus</taxon>
    </lineage>
</organism>
<feature type="region of interest" description="Disordered" evidence="6">
    <location>
        <begin position="835"/>
        <end position="868"/>
    </location>
</feature>
<feature type="compositionally biased region" description="Low complexity" evidence="6">
    <location>
        <begin position="384"/>
        <end position="396"/>
    </location>
</feature>
<evidence type="ECO:0000256" key="1">
    <source>
        <dbReference type="ARBA" id="ARBA00011975"/>
    </source>
</evidence>
<evidence type="ECO:0000256" key="3">
    <source>
        <dbReference type="ARBA" id="ARBA00022679"/>
    </source>
</evidence>
<feature type="region of interest" description="Disordered" evidence="6">
    <location>
        <begin position="568"/>
        <end position="587"/>
    </location>
</feature>
<dbReference type="InterPro" id="IPR002999">
    <property type="entry name" value="Tudor"/>
</dbReference>
<dbReference type="InterPro" id="IPR001525">
    <property type="entry name" value="C5_MeTfrase"/>
</dbReference>
<dbReference type="InterPro" id="IPR029063">
    <property type="entry name" value="SAM-dependent_MTases_sf"/>
</dbReference>
<evidence type="ECO:0000259" key="7">
    <source>
        <dbReference type="PROSITE" id="PS50812"/>
    </source>
</evidence>
<keyword evidence="2 5" id="KW-0489">Methyltransferase</keyword>
<dbReference type="Gene3D" id="2.30.30.140">
    <property type="match status" value="2"/>
</dbReference>
<accession>A0AAW1RPR5</accession>
<dbReference type="AlphaFoldDB" id="A0AAW1RPR5"/>
<feature type="compositionally biased region" description="Low complexity" evidence="6">
    <location>
        <begin position="842"/>
        <end position="853"/>
    </location>
</feature>
<dbReference type="Proteomes" id="UP001438707">
    <property type="component" value="Unassembled WGS sequence"/>
</dbReference>
<evidence type="ECO:0000256" key="5">
    <source>
        <dbReference type="PROSITE-ProRule" id="PRU01016"/>
    </source>
</evidence>
<dbReference type="InterPro" id="IPR050390">
    <property type="entry name" value="C5-Methyltransferase"/>
</dbReference>